<keyword evidence="16" id="KW-1185">Reference proteome</keyword>
<feature type="transmembrane region" description="Helical" evidence="14">
    <location>
        <begin position="6"/>
        <end position="28"/>
    </location>
</feature>
<evidence type="ECO:0000313" key="16">
    <source>
        <dbReference type="Proteomes" id="UP000008311"/>
    </source>
</evidence>
<dbReference type="InParanoid" id="B9R7M0"/>
<dbReference type="PROSITE" id="PS00086">
    <property type="entry name" value="CYTOCHROME_P450"/>
    <property type="match status" value="1"/>
</dbReference>
<dbReference type="PANTHER" id="PTHR47947">
    <property type="entry name" value="CYTOCHROME P450 82C3-RELATED"/>
    <property type="match status" value="1"/>
</dbReference>
<evidence type="ECO:0000256" key="5">
    <source>
        <dbReference type="ARBA" id="ARBA00022692"/>
    </source>
</evidence>
<keyword evidence="10 13" id="KW-0503">Monooxygenase</keyword>
<dbReference type="PRINTS" id="PR00463">
    <property type="entry name" value="EP450I"/>
</dbReference>
<dbReference type="KEGG" id="rcu:8260912"/>
<comment type="subcellular location">
    <subcellularLocation>
        <location evidence="2">Membrane</location>
    </subcellularLocation>
</comment>
<evidence type="ECO:0000256" key="13">
    <source>
        <dbReference type="RuleBase" id="RU000461"/>
    </source>
</evidence>
<evidence type="ECO:0000256" key="4">
    <source>
        <dbReference type="ARBA" id="ARBA00022617"/>
    </source>
</evidence>
<dbReference type="GO" id="GO:0016705">
    <property type="term" value="F:oxidoreductase activity, acting on paired donors, with incorporation or reduction of molecular oxygen"/>
    <property type="evidence" value="ECO:0007669"/>
    <property type="project" value="InterPro"/>
</dbReference>
<evidence type="ECO:0000256" key="1">
    <source>
        <dbReference type="ARBA" id="ARBA00001971"/>
    </source>
</evidence>
<dbReference type="SUPFAM" id="SSF48264">
    <property type="entry name" value="Cytochrome P450"/>
    <property type="match status" value="1"/>
</dbReference>
<dbReference type="InterPro" id="IPR002401">
    <property type="entry name" value="Cyt_P450_E_grp-I"/>
</dbReference>
<keyword evidence="4 12" id="KW-0349">Heme</keyword>
<dbReference type="STRING" id="3988.B9R7M0"/>
<dbReference type="InterPro" id="IPR036396">
    <property type="entry name" value="Cyt_P450_sf"/>
</dbReference>
<dbReference type="InterPro" id="IPR001128">
    <property type="entry name" value="Cyt_P450"/>
</dbReference>
<keyword evidence="11 14" id="KW-0472">Membrane</keyword>
<dbReference type="Pfam" id="PF00067">
    <property type="entry name" value="p450"/>
    <property type="match status" value="1"/>
</dbReference>
<dbReference type="GO" id="GO:0016020">
    <property type="term" value="C:membrane"/>
    <property type="evidence" value="ECO:0007669"/>
    <property type="project" value="UniProtKB-SubCell"/>
</dbReference>
<accession>B9R7M0</accession>
<evidence type="ECO:0000256" key="12">
    <source>
        <dbReference type="PIRSR" id="PIRSR602401-1"/>
    </source>
</evidence>
<evidence type="ECO:0000256" key="14">
    <source>
        <dbReference type="SAM" id="Phobius"/>
    </source>
</evidence>
<dbReference type="GO" id="GO:0020037">
    <property type="term" value="F:heme binding"/>
    <property type="evidence" value="ECO:0007669"/>
    <property type="project" value="InterPro"/>
</dbReference>
<gene>
    <name evidence="15" type="ORF">RCOM_1593110</name>
</gene>
<dbReference type="PRINTS" id="PR00385">
    <property type="entry name" value="P450"/>
</dbReference>
<dbReference type="FunFam" id="1.10.630.10:FF:000026">
    <property type="entry name" value="Cytochrome P450 82C4"/>
    <property type="match status" value="1"/>
</dbReference>
<evidence type="ECO:0000256" key="11">
    <source>
        <dbReference type="ARBA" id="ARBA00023136"/>
    </source>
</evidence>
<comment type="similarity">
    <text evidence="3 13">Belongs to the cytochrome P450 family.</text>
</comment>
<dbReference type="Proteomes" id="UP000008311">
    <property type="component" value="Unassembled WGS sequence"/>
</dbReference>
<dbReference type="AlphaFoldDB" id="B9R7M0"/>
<evidence type="ECO:0000313" key="15">
    <source>
        <dbReference type="EMBL" id="EEF52500.1"/>
    </source>
</evidence>
<proteinExistence type="inferred from homology"/>
<dbReference type="InterPro" id="IPR050651">
    <property type="entry name" value="Plant_Cytochrome_P450_Monoox"/>
</dbReference>
<reference evidence="16" key="1">
    <citation type="journal article" date="2010" name="Nat. Biotechnol.">
        <title>Draft genome sequence of the oilseed species Ricinus communis.</title>
        <authorList>
            <person name="Chan A.P."/>
            <person name="Crabtree J."/>
            <person name="Zhao Q."/>
            <person name="Lorenzi H."/>
            <person name="Orvis J."/>
            <person name="Puiu D."/>
            <person name="Melake-Berhan A."/>
            <person name="Jones K.M."/>
            <person name="Redman J."/>
            <person name="Chen G."/>
            <person name="Cahoon E.B."/>
            <person name="Gedil M."/>
            <person name="Stanke M."/>
            <person name="Haas B.J."/>
            <person name="Wortman J.R."/>
            <person name="Fraser-Liggett C.M."/>
            <person name="Ravel J."/>
            <person name="Rabinowicz P.D."/>
        </authorList>
    </citation>
    <scope>NUCLEOTIDE SEQUENCE [LARGE SCALE GENOMIC DNA]</scope>
    <source>
        <strain evidence="16">cv. Hale</strain>
    </source>
</reference>
<evidence type="ECO:0000256" key="7">
    <source>
        <dbReference type="ARBA" id="ARBA00022989"/>
    </source>
</evidence>
<dbReference type="eggNOG" id="KOG0156">
    <property type="taxonomic scope" value="Eukaryota"/>
</dbReference>
<evidence type="ECO:0000256" key="10">
    <source>
        <dbReference type="ARBA" id="ARBA00023033"/>
    </source>
</evidence>
<dbReference type="EC" id="1.14.13.88" evidence="15"/>
<keyword evidence="8 13" id="KW-0560">Oxidoreductase</keyword>
<protein>
    <submittedName>
        <fullName evidence="15">Cytochrome P450, putative</fullName>
        <ecNumber evidence="15">1.14.13.88</ecNumber>
    </submittedName>
</protein>
<comment type="cofactor">
    <cofactor evidence="1 12">
        <name>heme</name>
        <dbReference type="ChEBI" id="CHEBI:30413"/>
    </cofactor>
</comment>
<sequence>MENLLIFPTNAIATAVAFLIFVCSVFCITRSMKKKKAAPEAGGAWPLIGHLHLLRGPQPSHIVFGNMADKYGPIFTIKMGVHPTLVASNWEMAKECFTTNDKAFANRPNILAMDLLGYGRSMFAFSPYGNYWRQIRKISTLELLSNHRLQMFNHVRESEVGTALKELYKLWEKNKTTNSNNKVLVEMKRWFGDITLNIILRIIVGKFIGYETADEGKESNEGWKQALRDFFHLSGRFIAADAVPFLRWLDIGGHEKTMKHTANKLDIVVTEWLNEHKEKKASGCVKKGEEDFMDLILDIMDDEAEATLSRDSDTINKATCLALTLAASDTTSVTLIWALSLLVNNPDVLKKAQDELDVQVGRERQVHESDVNNLIFLKAIVKETLRLYPAGPLSVPHESMKDCTVAGYHIPAGTRLVTNLSKIHRDPRVWSNPSEYQQERFLTSHQDFDVRGKTFEFIPFGSGRRMCPGVSFALQVLHITLATLLHGFNFGTPTGEPLDMTENFGLTNLRATPLEVAINPRLGPHLYE</sequence>
<evidence type="ECO:0000256" key="2">
    <source>
        <dbReference type="ARBA" id="ARBA00004370"/>
    </source>
</evidence>
<dbReference type="OrthoDB" id="843701at2759"/>
<dbReference type="CDD" id="cd20654">
    <property type="entry name" value="CYP82"/>
    <property type="match status" value="1"/>
</dbReference>
<keyword evidence="6 12" id="KW-0479">Metal-binding</keyword>
<evidence type="ECO:0000256" key="8">
    <source>
        <dbReference type="ARBA" id="ARBA00023002"/>
    </source>
</evidence>
<feature type="binding site" description="axial binding residue" evidence="12">
    <location>
        <position position="467"/>
    </location>
    <ligand>
        <name>heme</name>
        <dbReference type="ChEBI" id="CHEBI:30413"/>
    </ligand>
    <ligandPart>
        <name>Fe</name>
        <dbReference type="ChEBI" id="CHEBI:18248"/>
    </ligandPart>
</feature>
<name>B9R7M0_RICCO</name>
<keyword evidence="9 12" id="KW-0408">Iron</keyword>
<organism evidence="15 16">
    <name type="scientific">Ricinus communis</name>
    <name type="common">Castor bean</name>
    <dbReference type="NCBI Taxonomy" id="3988"/>
    <lineage>
        <taxon>Eukaryota</taxon>
        <taxon>Viridiplantae</taxon>
        <taxon>Streptophyta</taxon>
        <taxon>Embryophyta</taxon>
        <taxon>Tracheophyta</taxon>
        <taxon>Spermatophyta</taxon>
        <taxon>Magnoliopsida</taxon>
        <taxon>eudicotyledons</taxon>
        <taxon>Gunneridae</taxon>
        <taxon>Pentapetalae</taxon>
        <taxon>rosids</taxon>
        <taxon>fabids</taxon>
        <taxon>Malpighiales</taxon>
        <taxon>Euphorbiaceae</taxon>
        <taxon>Acalyphoideae</taxon>
        <taxon>Acalypheae</taxon>
        <taxon>Ricinus</taxon>
    </lineage>
</organism>
<keyword evidence="5 14" id="KW-0812">Transmembrane</keyword>
<dbReference type="GO" id="GO:0004497">
    <property type="term" value="F:monooxygenase activity"/>
    <property type="evidence" value="ECO:0000318"/>
    <property type="project" value="GO_Central"/>
</dbReference>
<evidence type="ECO:0000256" key="3">
    <source>
        <dbReference type="ARBA" id="ARBA00010617"/>
    </source>
</evidence>
<dbReference type="PANTHER" id="PTHR47947:SF26">
    <property type="entry name" value="CYTOCHROME P450"/>
    <property type="match status" value="1"/>
</dbReference>
<dbReference type="GO" id="GO:0005506">
    <property type="term" value="F:iron ion binding"/>
    <property type="evidence" value="ECO:0007669"/>
    <property type="project" value="InterPro"/>
</dbReference>
<dbReference type="Gene3D" id="1.10.630.10">
    <property type="entry name" value="Cytochrome P450"/>
    <property type="match status" value="1"/>
</dbReference>
<dbReference type="EMBL" id="EQ973772">
    <property type="protein sequence ID" value="EEF52500.1"/>
    <property type="molecule type" value="Genomic_DNA"/>
</dbReference>
<keyword evidence="7 14" id="KW-1133">Transmembrane helix</keyword>
<evidence type="ECO:0000256" key="6">
    <source>
        <dbReference type="ARBA" id="ARBA00022723"/>
    </source>
</evidence>
<evidence type="ECO:0000256" key="9">
    <source>
        <dbReference type="ARBA" id="ARBA00023004"/>
    </source>
</evidence>
<dbReference type="InterPro" id="IPR017972">
    <property type="entry name" value="Cyt_P450_CS"/>
</dbReference>